<keyword evidence="2" id="KW-1185">Reference proteome</keyword>
<dbReference type="AlphaFoldDB" id="A0A1V3JQJ0"/>
<protein>
    <submittedName>
        <fullName evidence="1">Phage tail protein</fullName>
    </submittedName>
</protein>
<dbReference type="InterPro" id="IPR019694">
    <property type="entry name" value="Phage_HP1_Orf23"/>
</dbReference>
<dbReference type="STRING" id="1907939.BKL49_05105"/>
<organism evidence="1 2">
    <name type="scientific">Rodentibacter myodis</name>
    <dbReference type="NCBI Taxonomy" id="1907939"/>
    <lineage>
        <taxon>Bacteria</taxon>
        <taxon>Pseudomonadati</taxon>
        <taxon>Pseudomonadota</taxon>
        <taxon>Gammaproteobacteria</taxon>
        <taxon>Pasteurellales</taxon>
        <taxon>Pasteurellaceae</taxon>
        <taxon>Rodentibacter</taxon>
    </lineage>
</organism>
<sequence>MFPSVQINALNQLSGESKEIERHALFVGVGEVNAGKLLALTPDSDFDKVFGETETELKKQVRAAMLNAGQNWFAHVYIAQEEGYDFIDCVKKANQTDSFEYCVNTHYLGVDKVAINKLQECYAELLAKFGRRTFFIQAVQGINRDESDGENWEQYVQKLTTLQQTLVADHVCLTPLLFGNEAGVLAGRLANRAVTVADSPARVQTGALVSLGNAEKPLDKDGNELTLAHLKSLESARYSVPMWYPDYDGYYWSDGRTLDVEGGDYQVIENVRVVDKVARKVRLLAIAKIADRSFNSTVSSTEYHKSYFAKPLRDMSKSATINGKDFPGECMPPKDDAITIVWHSKTKVTLYIKVRPYDCPKDITANIFLDLESLGD</sequence>
<dbReference type="EMBL" id="MLHQ01000011">
    <property type="protein sequence ID" value="OOF58921.1"/>
    <property type="molecule type" value="Genomic_DNA"/>
</dbReference>
<evidence type="ECO:0000313" key="2">
    <source>
        <dbReference type="Proteomes" id="UP000188602"/>
    </source>
</evidence>
<reference evidence="1 2" key="1">
    <citation type="submission" date="2016-10" db="EMBL/GenBank/DDBJ databases">
        <title>Rodentibacter gen. nov. and new species.</title>
        <authorList>
            <person name="Christensen H."/>
        </authorList>
    </citation>
    <scope>NUCLEOTIDE SEQUENCE [LARGE SCALE GENOMIC DNA]</scope>
    <source>
        <strain evidence="1 2">Ac151</strain>
    </source>
</reference>
<gene>
    <name evidence="1" type="ORF">BKL49_05105</name>
</gene>
<dbReference type="OrthoDB" id="5596652at2"/>
<proteinExistence type="predicted"/>
<comment type="caution">
    <text evidence="1">The sequence shown here is derived from an EMBL/GenBank/DDBJ whole genome shotgun (WGS) entry which is preliminary data.</text>
</comment>
<name>A0A1V3JQJ0_9PAST</name>
<dbReference type="Proteomes" id="UP000188602">
    <property type="component" value="Unassembled WGS sequence"/>
</dbReference>
<accession>A0A1V3JQJ0</accession>
<dbReference type="RefSeq" id="WP_077423550.1">
    <property type="nucleotide sequence ID" value="NZ_MLHQ01000011.1"/>
</dbReference>
<dbReference type="Pfam" id="PF10758">
    <property type="entry name" value="DUF2586"/>
    <property type="match status" value="1"/>
</dbReference>
<evidence type="ECO:0000313" key="1">
    <source>
        <dbReference type="EMBL" id="OOF58921.1"/>
    </source>
</evidence>